<evidence type="ECO:0000256" key="5">
    <source>
        <dbReference type="ARBA" id="ARBA00022989"/>
    </source>
</evidence>
<dbReference type="PROSITE" id="PS50893">
    <property type="entry name" value="ABC_TRANSPORTER_2"/>
    <property type="match status" value="1"/>
</dbReference>
<feature type="transmembrane region" description="Helical" evidence="7">
    <location>
        <begin position="12"/>
        <end position="33"/>
    </location>
</feature>
<feature type="transmembrane region" description="Helical" evidence="7">
    <location>
        <begin position="130"/>
        <end position="153"/>
    </location>
</feature>
<dbReference type="Pfam" id="PF00664">
    <property type="entry name" value="ABC_membrane"/>
    <property type="match status" value="1"/>
</dbReference>
<evidence type="ECO:0000256" key="6">
    <source>
        <dbReference type="ARBA" id="ARBA00023136"/>
    </source>
</evidence>
<feature type="transmembrane region" description="Helical" evidence="7">
    <location>
        <begin position="159"/>
        <end position="176"/>
    </location>
</feature>
<evidence type="ECO:0000256" key="4">
    <source>
        <dbReference type="ARBA" id="ARBA00022840"/>
    </source>
</evidence>
<comment type="caution">
    <text evidence="10">The sequence shown here is derived from an EMBL/GenBank/DDBJ whole genome shotgun (WGS) entry which is preliminary data.</text>
</comment>
<dbReference type="InterPro" id="IPR036640">
    <property type="entry name" value="ABC1_TM_sf"/>
</dbReference>
<dbReference type="InterPro" id="IPR014223">
    <property type="entry name" value="ABC_CydC/D"/>
</dbReference>
<dbReference type="SMART" id="SM00382">
    <property type="entry name" value="AAA"/>
    <property type="match status" value="1"/>
</dbReference>
<feature type="domain" description="ABC transmembrane type-1" evidence="9">
    <location>
        <begin position="22"/>
        <end position="303"/>
    </location>
</feature>
<gene>
    <name evidence="10" type="primary">cydC</name>
    <name evidence="10" type="ORF">QF205_01680</name>
</gene>
<keyword evidence="6 7" id="KW-0472">Membrane</keyword>
<dbReference type="PROSITE" id="PS00211">
    <property type="entry name" value="ABC_TRANSPORTER_1"/>
    <property type="match status" value="1"/>
</dbReference>
<reference evidence="10" key="2">
    <citation type="submission" date="2023-04" db="EMBL/GenBank/DDBJ databases">
        <authorList>
            <person name="Sun J.-Q."/>
        </authorList>
    </citation>
    <scope>NUCLEOTIDE SEQUENCE</scope>
    <source>
        <strain evidence="10">CC-YY355</strain>
    </source>
</reference>
<dbReference type="InterPro" id="IPR003593">
    <property type="entry name" value="AAA+_ATPase"/>
</dbReference>
<proteinExistence type="predicted"/>
<dbReference type="NCBIfam" id="TIGR02868">
    <property type="entry name" value="CydC"/>
    <property type="match status" value="1"/>
</dbReference>
<dbReference type="RefSeq" id="WP_280940995.1">
    <property type="nucleotide sequence ID" value="NZ_JARYGX010000004.1"/>
</dbReference>
<feature type="domain" description="ABC transporter" evidence="8">
    <location>
        <begin position="336"/>
        <end position="551"/>
    </location>
</feature>
<keyword evidence="2 7" id="KW-0812">Transmembrane</keyword>
<accession>A0ABT6MMF0</accession>
<dbReference type="SUPFAM" id="SSF90123">
    <property type="entry name" value="ABC transporter transmembrane region"/>
    <property type="match status" value="1"/>
</dbReference>
<dbReference type="InterPro" id="IPR011527">
    <property type="entry name" value="ABC1_TM_dom"/>
</dbReference>
<evidence type="ECO:0000256" key="2">
    <source>
        <dbReference type="ARBA" id="ARBA00022692"/>
    </source>
</evidence>
<dbReference type="Pfam" id="PF00005">
    <property type="entry name" value="ABC_tran"/>
    <property type="match status" value="1"/>
</dbReference>
<organism evidence="10 11">
    <name type="scientific">Luteimonas composti</name>
    <dbReference type="NCBI Taxonomy" id="398257"/>
    <lineage>
        <taxon>Bacteria</taxon>
        <taxon>Pseudomonadati</taxon>
        <taxon>Pseudomonadota</taxon>
        <taxon>Gammaproteobacteria</taxon>
        <taxon>Lysobacterales</taxon>
        <taxon>Lysobacteraceae</taxon>
        <taxon>Luteimonas</taxon>
    </lineage>
</organism>
<dbReference type="InterPro" id="IPR003439">
    <property type="entry name" value="ABC_transporter-like_ATP-bd"/>
</dbReference>
<dbReference type="CDD" id="cd03228">
    <property type="entry name" value="ABCC_MRP_Like"/>
    <property type="match status" value="1"/>
</dbReference>
<keyword evidence="5 7" id="KW-1133">Transmembrane helix</keyword>
<evidence type="ECO:0000259" key="8">
    <source>
        <dbReference type="PROSITE" id="PS50893"/>
    </source>
</evidence>
<sequence length="551" mass="56916">MSAIVRDTLARHAPAALATAALLLATMLAGIGLLGVSGAFLTGAALSFGVLGGYNLFLPSAGIRALTLARIVCRYGEKIVGHAATLRIARDLRVALFARLLALSPAQLAGLRGGDVLARLLGDVDAVDGVLVRALAPLLALAAAALALIGWAARLDPVSGAWIAGTSLIAAALASWRAAAGRQRSEAALARKRAGLRASLHELYDGAADLAAMDATARWLQRLPLEAAQLGQRERRQRLRAADATAMLGAAGAIGWTGLLWLACDAALAGRVSPAQAAGLAFAALALSELTPALALAWQALQGARASAHRIGAVAGQVPVVAEPRRPQPLPASGELLLDAVVFAWPGGRRVLDRATLRLAPGERVAIRGDSGVGKSSLAALVLRAVDPAAGALRWSGVDLREAALSDWHARLAWLPQEAPVFAGTLADNLRLGNPAADEARMREALACVQLAPWVEAVGGLSCWIGEGGTTVSAGQARRIALARALLRDAPLLVLDEPTEGLDQDTADAVMRGVAQWCTGRSVLVISHARLPAGVVDRELLLRDGTLYPAA</sequence>
<reference evidence="10" key="1">
    <citation type="journal article" date="2007" name="Int. J. Syst. Evol. Microbiol.">
        <title>Luteimonas composti sp. nov., a moderately thermophilic bacterium isolated from food waste.</title>
        <authorList>
            <person name="Young C.C."/>
            <person name="Kampfer P."/>
            <person name="Chen W.M."/>
            <person name="Yen W.S."/>
            <person name="Arun A.B."/>
            <person name="Lai W.A."/>
            <person name="Shen F.T."/>
            <person name="Rekha P.D."/>
            <person name="Lin K.Y."/>
            <person name="Chou J.H."/>
        </authorList>
    </citation>
    <scope>NUCLEOTIDE SEQUENCE</scope>
    <source>
        <strain evidence="10">CC-YY355</strain>
    </source>
</reference>
<dbReference type="PROSITE" id="PS50929">
    <property type="entry name" value="ABC_TM1F"/>
    <property type="match status" value="1"/>
</dbReference>
<dbReference type="Gene3D" id="3.40.50.300">
    <property type="entry name" value="P-loop containing nucleotide triphosphate hydrolases"/>
    <property type="match status" value="1"/>
</dbReference>
<dbReference type="InterPro" id="IPR039421">
    <property type="entry name" value="Type_1_exporter"/>
</dbReference>
<comment type="subcellular location">
    <subcellularLocation>
        <location evidence="1">Cell membrane</location>
        <topology evidence="1">Multi-pass membrane protein</topology>
    </subcellularLocation>
</comment>
<evidence type="ECO:0000256" key="3">
    <source>
        <dbReference type="ARBA" id="ARBA00022741"/>
    </source>
</evidence>
<dbReference type="Gene3D" id="1.20.1560.10">
    <property type="entry name" value="ABC transporter type 1, transmembrane domain"/>
    <property type="match status" value="1"/>
</dbReference>
<evidence type="ECO:0000313" key="10">
    <source>
        <dbReference type="EMBL" id="MDH7451789.1"/>
    </source>
</evidence>
<name>A0ABT6MMF0_9GAMM</name>
<dbReference type="Proteomes" id="UP001160550">
    <property type="component" value="Unassembled WGS sequence"/>
</dbReference>
<dbReference type="EMBL" id="JARYGX010000004">
    <property type="protein sequence ID" value="MDH7451789.1"/>
    <property type="molecule type" value="Genomic_DNA"/>
</dbReference>
<dbReference type="SUPFAM" id="SSF52540">
    <property type="entry name" value="P-loop containing nucleoside triphosphate hydrolases"/>
    <property type="match status" value="1"/>
</dbReference>
<dbReference type="InterPro" id="IPR017871">
    <property type="entry name" value="ABC_transporter-like_CS"/>
</dbReference>
<evidence type="ECO:0000256" key="1">
    <source>
        <dbReference type="ARBA" id="ARBA00004651"/>
    </source>
</evidence>
<keyword evidence="4" id="KW-0067">ATP-binding</keyword>
<dbReference type="PANTHER" id="PTHR24221:SF654">
    <property type="entry name" value="ATP-BINDING CASSETTE SUB-FAMILY B MEMBER 6"/>
    <property type="match status" value="1"/>
</dbReference>
<evidence type="ECO:0000256" key="7">
    <source>
        <dbReference type="SAM" id="Phobius"/>
    </source>
</evidence>
<dbReference type="InterPro" id="IPR027417">
    <property type="entry name" value="P-loop_NTPase"/>
</dbReference>
<evidence type="ECO:0000313" key="11">
    <source>
        <dbReference type="Proteomes" id="UP001160550"/>
    </source>
</evidence>
<dbReference type="PANTHER" id="PTHR24221">
    <property type="entry name" value="ATP-BINDING CASSETTE SUB-FAMILY B"/>
    <property type="match status" value="1"/>
</dbReference>
<evidence type="ECO:0000259" key="9">
    <source>
        <dbReference type="PROSITE" id="PS50929"/>
    </source>
</evidence>
<protein>
    <submittedName>
        <fullName evidence="10">Thiol reductant ABC exporter subunit CydC</fullName>
    </submittedName>
</protein>
<keyword evidence="3" id="KW-0547">Nucleotide-binding</keyword>
<keyword evidence="11" id="KW-1185">Reference proteome</keyword>